<protein>
    <recommendedName>
        <fullName evidence="4">CGCGG family rSAM-modified RiPP protein</fullName>
    </recommendedName>
</protein>
<dbReference type="RefSeq" id="WP_058572890.1">
    <property type="nucleotide sequence ID" value="NZ_LOPV01000401.1"/>
</dbReference>
<organism evidence="2 3">
    <name type="scientific">Haloferax profundi</name>
    <dbReference type="NCBI Taxonomy" id="1544718"/>
    <lineage>
        <taxon>Archaea</taxon>
        <taxon>Methanobacteriati</taxon>
        <taxon>Methanobacteriota</taxon>
        <taxon>Stenosarchaea group</taxon>
        <taxon>Halobacteria</taxon>
        <taxon>Halobacteriales</taxon>
        <taxon>Haloferacaceae</taxon>
        <taxon>Haloferax</taxon>
    </lineage>
</organism>
<evidence type="ECO:0000313" key="3">
    <source>
        <dbReference type="Proteomes" id="UP000053157"/>
    </source>
</evidence>
<feature type="region of interest" description="Disordered" evidence="1">
    <location>
        <begin position="1"/>
        <end position="33"/>
    </location>
</feature>
<dbReference type="Proteomes" id="UP000053157">
    <property type="component" value="Unassembled WGS sequence"/>
</dbReference>
<keyword evidence="3" id="KW-1185">Reference proteome</keyword>
<sequence length="96" mass="10925">MTAEEPSIPDAERHDTSWSANLEHPEHAESRERVVQDARSAIERTAPGRHVNLVTHEAHGHPSSYLYPVLEDEFHSLDWEFVDRCGCGGFVTRVYV</sequence>
<dbReference type="InterPro" id="IPR023906">
    <property type="entry name" value="rSAM_target_put"/>
</dbReference>
<evidence type="ECO:0008006" key="4">
    <source>
        <dbReference type="Google" id="ProtNLM"/>
    </source>
</evidence>
<proteinExistence type="predicted"/>
<dbReference type="NCBIfam" id="TIGR03995">
    <property type="entry name" value="target_X_rSAM"/>
    <property type="match status" value="1"/>
</dbReference>
<comment type="caution">
    <text evidence="2">The sequence shown here is derived from an EMBL/GenBank/DDBJ whole genome shotgun (WGS) entry which is preliminary data.</text>
</comment>
<feature type="compositionally biased region" description="Basic and acidic residues" evidence="1">
    <location>
        <begin position="23"/>
        <end position="33"/>
    </location>
</feature>
<dbReference type="EMBL" id="LOPV01000401">
    <property type="protein sequence ID" value="KTG21071.1"/>
    <property type="molecule type" value="Genomic_DNA"/>
</dbReference>
<dbReference type="Pfam" id="PF26005">
    <property type="entry name" value="rSAM_target_put"/>
    <property type="match status" value="1"/>
</dbReference>
<reference evidence="2 3" key="1">
    <citation type="submission" date="2015-12" db="EMBL/GenBank/DDBJ databases">
        <title>Haloferax profundi sp. nov. isolated from the Discovery deep brine-seawater interface in the Red Sea.</title>
        <authorList>
            <person name="Zhang G."/>
            <person name="Stingl U."/>
            <person name="Rashid M."/>
        </authorList>
    </citation>
    <scope>NUCLEOTIDE SEQUENCE [LARGE SCALE GENOMIC DNA]</scope>
    <source>
        <strain evidence="2 3">SB29</strain>
    </source>
</reference>
<evidence type="ECO:0000313" key="2">
    <source>
        <dbReference type="EMBL" id="KTG21071.1"/>
    </source>
</evidence>
<accession>A0A0W1S528</accession>
<dbReference type="AlphaFoldDB" id="A0A0W1S528"/>
<evidence type="ECO:0000256" key="1">
    <source>
        <dbReference type="SAM" id="MobiDB-lite"/>
    </source>
</evidence>
<dbReference type="OrthoDB" id="275377at2157"/>
<name>A0A0W1S528_9EURY</name>
<gene>
    <name evidence="2" type="ORF">AUR66_17285</name>
</gene>